<name>A0ACB8UB63_9APHY</name>
<proteinExistence type="predicted"/>
<reference evidence="1" key="1">
    <citation type="journal article" date="2021" name="Environ. Microbiol.">
        <title>Gene family expansions and transcriptome signatures uncover fungal adaptations to wood decay.</title>
        <authorList>
            <person name="Hage H."/>
            <person name="Miyauchi S."/>
            <person name="Viragh M."/>
            <person name="Drula E."/>
            <person name="Min B."/>
            <person name="Chaduli D."/>
            <person name="Navarro D."/>
            <person name="Favel A."/>
            <person name="Norest M."/>
            <person name="Lesage-Meessen L."/>
            <person name="Balint B."/>
            <person name="Merenyi Z."/>
            <person name="de Eugenio L."/>
            <person name="Morin E."/>
            <person name="Martinez A.T."/>
            <person name="Baldrian P."/>
            <person name="Stursova M."/>
            <person name="Martinez M.J."/>
            <person name="Novotny C."/>
            <person name="Magnuson J.K."/>
            <person name="Spatafora J.W."/>
            <person name="Maurice S."/>
            <person name="Pangilinan J."/>
            <person name="Andreopoulos W."/>
            <person name="LaButti K."/>
            <person name="Hundley H."/>
            <person name="Na H."/>
            <person name="Kuo A."/>
            <person name="Barry K."/>
            <person name="Lipzen A."/>
            <person name="Henrissat B."/>
            <person name="Riley R."/>
            <person name="Ahrendt S."/>
            <person name="Nagy L.G."/>
            <person name="Grigoriev I.V."/>
            <person name="Martin F."/>
            <person name="Rosso M.N."/>
        </authorList>
    </citation>
    <scope>NUCLEOTIDE SEQUENCE</scope>
    <source>
        <strain evidence="1">CBS 384.51</strain>
    </source>
</reference>
<evidence type="ECO:0000313" key="1">
    <source>
        <dbReference type="EMBL" id="KAI0091478.1"/>
    </source>
</evidence>
<organism evidence="1 2">
    <name type="scientific">Irpex rosettiformis</name>
    <dbReference type="NCBI Taxonomy" id="378272"/>
    <lineage>
        <taxon>Eukaryota</taxon>
        <taxon>Fungi</taxon>
        <taxon>Dikarya</taxon>
        <taxon>Basidiomycota</taxon>
        <taxon>Agaricomycotina</taxon>
        <taxon>Agaricomycetes</taxon>
        <taxon>Polyporales</taxon>
        <taxon>Irpicaceae</taxon>
        <taxon>Irpex</taxon>
    </lineage>
</organism>
<dbReference type="EMBL" id="MU274905">
    <property type="protein sequence ID" value="KAI0091478.1"/>
    <property type="molecule type" value="Genomic_DNA"/>
</dbReference>
<protein>
    <submittedName>
        <fullName evidence="1">Uncharacterized protein</fullName>
    </submittedName>
</protein>
<gene>
    <name evidence="1" type="ORF">BDY19DRAFT_930653</name>
</gene>
<keyword evidence="2" id="KW-1185">Reference proteome</keyword>
<sequence length="616" mass="66011">MSGLVLILCLLGFFFAIGTPNGVAANYVIFGGTPTVVRTRLDPIVNSGTVGGHVHDVFGGSGFSAVYDYNQSIQSNCTTMPIPQDYSNYWVPSMYYVDPNNGSYTLMKSTMNVYYLIRPGPNNDKIQPFPSGLRMFAGSNERGVYNASSAADQAVSYVCLDYQNTHTNDPAWTEREDFFAHQCPDGMRAQVFFPSCWDGKNLDSPDHVSHMSYPTGAYNDGYCPDTHPIHLISLFYELVAPTGDYPYNGPGTWSFSNGDQRGLRFHGDFTMGWKDPSILQSFIDNCPNAQGNAADCPAFASVMDLAPPGACQFEGNIVDEDIGDMKPISQLPGCNSPWDGTGPQPTCSNTSPPDLVAAIQPLPSGWSDLGCIAEPTSGRALVNTTFTGSNVTKAVCAVTCDSEGFTYAGVEYSNQCYCGDVLMNGATQATVPSEKCNMRCNTNALETCGGPNFLELLYNPTPGLATSTSSNTTSHPSEPASWTPGGCVSDGPQRALTGFTFSNDQMTPTSCQEVCSTHSYTIAGLESGSQCYCGDSFNNNLGTPLSSGACNTTCSGDALALCGGNSALNVYRRSDASAGASTSQKAEGKCRLRHRSGAGRKLFISRFLQWWKQPVY</sequence>
<dbReference type="Proteomes" id="UP001055072">
    <property type="component" value="Unassembled WGS sequence"/>
</dbReference>
<evidence type="ECO:0000313" key="2">
    <source>
        <dbReference type="Proteomes" id="UP001055072"/>
    </source>
</evidence>
<accession>A0ACB8UB63</accession>
<comment type="caution">
    <text evidence="1">The sequence shown here is derived from an EMBL/GenBank/DDBJ whole genome shotgun (WGS) entry which is preliminary data.</text>
</comment>